<organism evidence="1 2">
    <name type="scientific">Negadavirga shengliensis</name>
    <dbReference type="NCBI Taxonomy" id="1389218"/>
    <lineage>
        <taxon>Bacteria</taxon>
        <taxon>Pseudomonadati</taxon>
        <taxon>Bacteroidota</taxon>
        <taxon>Cytophagia</taxon>
        <taxon>Cytophagales</taxon>
        <taxon>Cyclobacteriaceae</taxon>
        <taxon>Negadavirga</taxon>
    </lineage>
</organism>
<reference evidence="2" key="1">
    <citation type="journal article" date="2019" name="Int. J. Syst. Evol. Microbiol.">
        <title>The Global Catalogue of Microorganisms (GCM) 10K type strain sequencing project: providing services to taxonomists for standard genome sequencing and annotation.</title>
        <authorList>
            <consortium name="The Broad Institute Genomics Platform"/>
            <consortium name="The Broad Institute Genome Sequencing Center for Infectious Disease"/>
            <person name="Wu L."/>
            <person name="Ma J."/>
        </authorList>
    </citation>
    <scope>NUCLEOTIDE SEQUENCE [LARGE SCALE GENOMIC DNA]</scope>
    <source>
        <strain evidence="2">CGMCC 4.7466</strain>
    </source>
</reference>
<sequence length="164" mass="18710">MKRLLICRHAKSAWDNPLLSDQRRPLAARGLRDAPKMAKRLKKKGIFPDHILSSNAVRAFETAKIMAKEIGYETSRIETSRELYLASANAILKQIRVMPDHINTLFIFGHNPGFNDLIETLGGDIFNLPTSGQFGFRFAVNSWASIGRENAEEWFFDYPKNKED</sequence>
<gene>
    <name evidence="1" type="ORF">ACFPFU_07490</name>
</gene>
<dbReference type="CDD" id="cd07067">
    <property type="entry name" value="HP_PGM_like"/>
    <property type="match status" value="1"/>
</dbReference>
<dbReference type="Gene3D" id="3.40.50.1240">
    <property type="entry name" value="Phosphoglycerate mutase-like"/>
    <property type="match status" value="1"/>
</dbReference>
<accession>A0ABV9SYM2</accession>
<dbReference type="EMBL" id="JBHSJJ010000003">
    <property type="protein sequence ID" value="MFC4871525.1"/>
    <property type="molecule type" value="Genomic_DNA"/>
</dbReference>
<dbReference type="SUPFAM" id="SSF53254">
    <property type="entry name" value="Phosphoglycerate mutase-like"/>
    <property type="match status" value="1"/>
</dbReference>
<dbReference type="PANTHER" id="PTHR47623">
    <property type="entry name" value="OS09G0287300 PROTEIN"/>
    <property type="match status" value="1"/>
</dbReference>
<evidence type="ECO:0000313" key="1">
    <source>
        <dbReference type="EMBL" id="MFC4871525.1"/>
    </source>
</evidence>
<evidence type="ECO:0000313" key="2">
    <source>
        <dbReference type="Proteomes" id="UP001595818"/>
    </source>
</evidence>
<dbReference type="Pfam" id="PF00300">
    <property type="entry name" value="His_Phos_1"/>
    <property type="match status" value="1"/>
</dbReference>
<dbReference type="InterPro" id="IPR013078">
    <property type="entry name" value="His_Pase_superF_clade-1"/>
</dbReference>
<keyword evidence="2" id="KW-1185">Reference proteome</keyword>
<protein>
    <submittedName>
        <fullName evidence="1">SixA phosphatase family protein</fullName>
    </submittedName>
</protein>
<dbReference type="InterPro" id="IPR029033">
    <property type="entry name" value="His_PPase_superfam"/>
</dbReference>
<name>A0ABV9SYM2_9BACT</name>
<proteinExistence type="predicted"/>
<dbReference type="RefSeq" id="WP_377063071.1">
    <property type="nucleotide sequence ID" value="NZ_JBHSJJ010000003.1"/>
</dbReference>
<comment type="caution">
    <text evidence="1">The sequence shown here is derived from an EMBL/GenBank/DDBJ whole genome shotgun (WGS) entry which is preliminary data.</text>
</comment>
<dbReference type="Proteomes" id="UP001595818">
    <property type="component" value="Unassembled WGS sequence"/>
</dbReference>
<dbReference type="PANTHER" id="PTHR47623:SF1">
    <property type="entry name" value="OS09G0287300 PROTEIN"/>
    <property type="match status" value="1"/>
</dbReference>